<sequence length="176" mass="20718">MSLVQKYEVEFLLCQSWEDPRLQFEDGGRHKYLNAITHYQDVWTPDIYFIKHGELKEPLTQVHIALNIYNNGSVRYITRKRLAINCEGNMEIFPFDNPKCPFAIESVSHDKTELVLRWQRDTAGVSGASSLRYHNAYLKQNKTGTCDSHYTWRGECVPRDRWASDMRICFIPCYNF</sequence>
<proteinExistence type="predicted"/>
<evidence type="ECO:0000259" key="1">
    <source>
        <dbReference type="Pfam" id="PF02931"/>
    </source>
</evidence>
<dbReference type="InterPro" id="IPR006202">
    <property type="entry name" value="Neur_chan_lig-bd"/>
</dbReference>
<dbReference type="PRINTS" id="PR00252">
    <property type="entry name" value="NRIONCHANNEL"/>
</dbReference>
<keyword evidence="3" id="KW-1185">Reference proteome</keyword>
<feature type="domain" description="Neurotransmitter-gated ion-channel ligand-binding" evidence="1">
    <location>
        <begin position="5"/>
        <end position="135"/>
    </location>
</feature>
<comment type="caution">
    <text evidence="2">The sequence shown here is derived from an EMBL/GenBank/DDBJ whole genome shotgun (WGS) entry which is preliminary data.</text>
</comment>
<dbReference type="InterPro" id="IPR036734">
    <property type="entry name" value="Neur_chan_lig-bd_sf"/>
</dbReference>
<dbReference type="GO" id="GO:0004888">
    <property type="term" value="F:transmembrane signaling receptor activity"/>
    <property type="evidence" value="ECO:0007669"/>
    <property type="project" value="InterPro"/>
</dbReference>
<evidence type="ECO:0000313" key="2">
    <source>
        <dbReference type="EMBL" id="GBM23194.1"/>
    </source>
</evidence>
<gene>
    <name evidence="2" type="ORF">AVEN_159876_1</name>
</gene>
<evidence type="ECO:0000313" key="3">
    <source>
        <dbReference type="Proteomes" id="UP000499080"/>
    </source>
</evidence>
<dbReference type="OrthoDB" id="8173437at2759"/>
<dbReference type="InterPro" id="IPR006201">
    <property type="entry name" value="Neur_channel"/>
</dbReference>
<dbReference type="Proteomes" id="UP000499080">
    <property type="component" value="Unassembled WGS sequence"/>
</dbReference>
<dbReference type="Pfam" id="PF02931">
    <property type="entry name" value="Neur_chan_LBD"/>
    <property type="match status" value="1"/>
</dbReference>
<dbReference type="GO" id="GO:0005230">
    <property type="term" value="F:extracellular ligand-gated monoatomic ion channel activity"/>
    <property type="evidence" value="ECO:0007669"/>
    <property type="project" value="InterPro"/>
</dbReference>
<dbReference type="Gene3D" id="2.70.170.10">
    <property type="entry name" value="Neurotransmitter-gated ion-channel ligand-binding domain"/>
    <property type="match status" value="1"/>
</dbReference>
<organism evidence="2 3">
    <name type="scientific">Araneus ventricosus</name>
    <name type="common">Orbweaver spider</name>
    <name type="synonym">Epeira ventricosa</name>
    <dbReference type="NCBI Taxonomy" id="182803"/>
    <lineage>
        <taxon>Eukaryota</taxon>
        <taxon>Metazoa</taxon>
        <taxon>Ecdysozoa</taxon>
        <taxon>Arthropoda</taxon>
        <taxon>Chelicerata</taxon>
        <taxon>Arachnida</taxon>
        <taxon>Araneae</taxon>
        <taxon>Araneomorphae</taxon>
        <taxon>Entelegynae</taxon>
        <taxon>Araneoidea</taxon>
        <taxon>Araneidae</taxon>
        <taxon>Araneus</taxon>
    </lineage>
</organism>
<dbReference type="SUPFAM" id="SSF63712">
    <property type="entry name" value="Nicotinic receptor ligand binding domain-like"/>
    <property type="match status" value="1"/>
</dbReference>
<name>A0A4Y2E5P7_ARAVE</name>
<protein>
    <recommendedName>
        <fullName evidence="1">Neurotransmitter-gated ion-channel ligand-binding domain-containing protein</fullName>
    </recommendedName>
</protein>
<reference evidence="2 3" key="1">
    <citation type="journal article" date="2019" name="Sci. Rep.">
        <title>Orb-weaving spider Araneus ventricosus genome elucidates the spidroin gene catalogue.</title>
        <authorList>
            <person name="Kono N."/>
            <person name="Nakamura H."/>
            <person name="Ohtoshi R."/>
            <person name="Moran D.A.P."/>
            <person name="Shinohara A."/>
            <person name="Yoshida Y."/>
            <person name="Fujiwara M."/>
            <person name="Mori M."/>
            <person name="Tomita M."/>
            <person name="Arakawa K."/>
        </authorList>
    </citation>
    <scope>NUCLEOTIDE SEQUENCE [LARGE SCALE GENOMIC DNA]</scope>
</reference>
<dbReference type="EMBL" id="BGPR01000494">
    <property type="protein sequence ID" value="GBM23194.1"/>
    <property type="molecule type" value="Genomic_DNA"/>
</dbReference>
<dbReference type="AlphaFoldDB" id="A0A4Y2E5P7"/>
<dbReference type="GO" id="GO:0016020">
    <property type="term" value="C:membrane"/>
    <property type="evidence" value="ECO:0007669"/>
    <property type="project" value="InterPro"/>
</dbReference>
<accession>A0A4Y2E5P7</accession>
<dbReference type="PANTHER" id="PTHR18945">
    <property type="entry name" value="NEUROTRANSMITTER GATED ION CHANNEL"/>
    <property type="match status" value="1"/>
</dbReference>